<accession>A0AAV9WS82</accession>
<dbReference type="EMBL" id="JAVHJO010000019">
    <property type="protein sequence ID" value="KAK6523194.1"/>
    <property type="molecule type" value="Genomic_DNA"/>
</dbReference>
<organism evidence="2 3">
    <name type="scientific">Orbilia ellipsospora</name>
    <dbReference type="NCBI Taxonomy" id="2528407"/>
    <lineage>
        <taxon>Eukaryota</taxon>
        <taxon>Fungi</taxon>
        <taxon>Dikarya</taxon>
        <taxon>Ascomycota</taxon>
        <taxon>Pezizomycotina</taxon>
        <taxon>Orbiliomycetes</taxon>
        <taxon>Orbiliales</taxon>
        <taxon>Orbiliaceae</taxon>
        <taxon>Orbilia</taxon>
    </lineage>
</organism>
<protein>
    <recommendedName>
        <fullName evidence="1">CHAT domain-containing protein</fullName>
    </recommendedName>
</protein>
<evidence type="ECO:0000259" key="1">
    <source>
        <dbReference type="Pfam" id="PF12770"/>
    </source>
</evidence>
<reference evidence="2 3" key="1">
    <citation type="submission" date="2019-10" db="EMBL/GenBank/DDBJ databases">
        <authorList>
            <person name="Palmer J.M."/>
        </authorList>
    </citation>
    <scope>NUCLEOTIDE SEQUENCE [LARGE SCALE GENOMIC DNA]</scope>
    <source>
        <strain evidence="2 3">TWF694</strain>
    </source>
</reference>
<gene>
    <name evidence="2" type="ORF">TWF694_006088</name>
</gene>
<dbReference type="Pfam" id="PF12770">
    <property type="entry name" value="CHAT"/>
    <property type="match status" value="1"/>
</dbReference>
<keyword evidence="3" id="KW-1185">Reference proteome</keyword>
<dbReference type="Gene3D" id="1.25.40.10">
    <property type="entry name" value="Tetratricopeptide repeat domain"/>
    <property type="match status" value="1"/>
</dbReference>
<name>A0AAV9WS82_9PEZI</name>
<dbReference type="InterPro" id="IPR024983">
    <property type="entry name" value="CHAT_dom"/>
</dbReference>
<sequence>MEHHEITSADGALKRFTKQDDLDSLQVGIEKREEAAAATRDDDPNKVRALDQIATALHLRFKRTGHLDDLDIAIERGKQASILADYLPKGNEAEKAEILNNLASFYLSRFERTRDLNDLNTAAQRCEEALSLVPENYPYLVRMLGNLSTMFGSKFAKTGNLDDLQMAIQKGEEAAGLALAHEEKEGLLRNLSMFLRDRFRRLGNPADLRKAIEKGEEAVSITPEDHPNRAVVLDNLAWLYQIKFKNTKEPADSERSLELFLGAVEAPNSPPFQRIRSWKKVTYQLVLHDRPGEAARIADMAVNLLPMVVSRQLNQQDQQSILSPFYGLASWAVVLSLEAQKGAYHCVRLLEVGRGIFTGMRFGVRSDLTDLRVQHPELAQKFENLRDVLDARTSAIDSEIAKSIDSASPSFQRVHERHSANSQMDETLNQIRRLPDFENFLLPPGIDEIMAAAIEGPVVIINVSLRCDALIVEKKSIWQLPLPNLIEADIENNVKLVQSIRSAHILSQNDTEEMYRMLEWLWDSAVSPILEGLGCTKTPSDDEDWPRVFWIPTGHLSLLPLHAAGYHTPPYSKATLDRVVSSYSTSIKSLLYARRMQKLEKSHKFTNSKALLVAMSRTPGNADLRFAKEEVDMLNKLLPVSIPRVTLEQPCRKEVVTAFNVCNIFHFAGHGESISSDPSRSGLLVNDWQTNPLTVGHFVKLKFLQKSPWLAYLSACSTSDAGSQGLQDEALHLVSACQLAGFQHVVGSLWEVSDRHSVDMAEEMYKTIANYGVVEGWTVSLGVHRAARRLRNTTYEESMKRNSEQPLDYQISIGETYDETERGTRRVRPQGWKERDKTKRSEPFVWAAYIHCGP</sequence>
<evidence type="ECO:0000313" key="3">
    <source>
        <dbReference type="Proteomes" id="UP001365542"/>
    </source>
</evidence>
<proteinExistence type="predicted"/>
<evidence type="ECO:0000313" key="2">
    <source>
        <dbReference type="EMBL" id="KAK6523194.1"/>
    </source>
</evidence>
<dbReference type="AlphaFoldDB" id="A0AAV9WS82"/>
<dbReference type="InterPro" id="IPR011990">
    <property type="entry name" value="TPR-like_helical_dom_sf"/>
</dbReference>
<comment type="caution">
    <text evidence="2">The sequence shown here is derived from an EMBL/GenBank/DDBJ whole genome shotgun (WGS) entry which is preliminary data.</text>
</comment>
<feature type="domain" description="CHAT" evidence="1">
    <location>
        <begin position="517"/>
        <end position="853"/>
    </location>
</feature>
<dbReference type="Proteomes" id="UP001365542">
    <property type="component" value="Unassembled WGS sequence"/>
</dbReference>